<organism evidence="1 2">
    <name type="scientific">Emergomyces pasteurianus Ep9510</name>
    <dbReference type="NCBI Taxonomy" id="1447872"/>
    <lineage>
        <taxon>Eukaryota</taxon>
        <taxon>Fungi</taxon>
        <taxon>Dikarya</taxon>
        <taxon>Ascomycota</taxon>
        <taxon>Pezizomycotina</taxon>
        <taxon>Eurotiomycetes</taxon>
        <taxon>Eurotiomycetidae</taxon>
        <taxon>Onygenales</taxon>
        <taxon>Ajellomycetaceae</taxon>
        <taxon>Emergomyces</taxon>
    </lineage>
</organism>
<reference evidence="1 2" key="1">
    <citation type="submission" date="2015-07" db="EMBL/GenBank/DDBJ databases">
        <title>Emmonsia species relationships and genome sequence.</title>
        <authorList>
            <consortium name="The Broad Institute Genomics Platform"/>
            <person name="Cuomo C.A."/>
            <person name="Munoz J.F."/>
            <person name="Imamovic A."/>
            <person name="Priest M.E."/>
            <person name="Young S."/>
            <person name="Clay O.K."/>
            <person name="McEwen J.G."/>
        </authorList>
    </citation>
    <scope>NUCLEOTIDE SEQUENCE [LARGE SCALE GENOMIC DNA]</scope>
    <source>
        <strain evidence="1 2">UAMH 9510</strain>
    </source>
</reference>
<evidence type="ECO:0000313" key="2">
    <source>
        <dbReference type="Proteomes" id="UP000182235"/>
    </source>
</evidence>
<dbReference type="AlphaFoldDB" id="A0A1J9QEI5"/>
<accession>A0A1J9QEI5</accession>
<evidence type="ECO:0000313" key="1">
    <source>
        <dbReference type="EMBL" id="OJD14356.1"/>
    </source>
</evidence>
<dbReference type="OrthoDB" id="10460197at2759"/>
<dbReference type="Proteomes" id="UP000182235">
    <property type="component" value="Unassembled WGS sequence"/>
</dbReference>
<protein>
    <submittedName>
        <fullName evidence="1">Uncharacterized protein</fullName>
    </submittedName>
</protein>
<name>A0A1J9QEI5_9EURO</name>
<dbReference type="VEuPathDB" id="FungiDB:AJ78_05291"/>
<keyword evidence="2" id="KW-1185">Reference proteome</keyword>
<comment type="caution">
    <text evidence="1">The sequence shown here is derived from an EMBL/GenBank/DDBJ whole genome shotgun (WGS) entry which is preliminary data.</text>
</comment>
<gene>
    <name evidence="1" type="ORF">AJ78_05291</name>
</gene>
<dbReference type="EMBL" id="LGRN01000225">
    <property type="protein sequence ID" value="OJD14356.1"/>
    <property type="molecule type" value="Genomic_DNA"/>
</dbReference>
<proteinExistence type="predicted"/>
<sequence length="103" mass="11706">MTSAGKLIPFISNSTLNTARSFLTSSSLFPIHSTGPFQKMRNSFEEPLLKKMYQYQRACKDIDILINEKKITADDGEVFLMAIKLCDKITRTYHLVATAWLIS</sequence>